<dbReference type="GO" id="GO:0016020">
    <property type="term" value="C:membrane"/>
    <property type="evidence" value="ECO:0007669"/>
    <property type="project" value="UniProtKB-SubCell"/>
</dbReference>
<keyword evidence="6 12" id="KW-0479">Metal-binding</keyword>
<dbReference type="AlphaFoldDB" id="A0A078HJD2"/>
<keyword evidence="9 12" id="KW-0408">Iron</keyword>
<dbReference type="GO" id="GO:0004497">
    <property type="term" value="F:monooxygenase activity"/>
    <property type="evidence" value="ECO:0007669"/>
    <property type="project" value="UniProtKB-KW"/>
</dbReference>
<protein>
    <submittedName>
        <fullName evidence="15">(rape) hypothetical protein</fullName>
    </submittedName>
    <submittedName>
        <fullName evidence="16">BnaA05g12840D protein</fullName>
    </submittedName>
</protein>
<proteinExistence type="inferred from homology"/>
<keyword evidence="10 13" id="KW-0503">Monooxygenase</keyword>
<keyword evidence="5 14" id="KW-0812">Transmembrane</keyword>
<evidence type="ECO:0000256" key="2">
    <source>
        <dbReference type="ARBA" id="ARBA00004167"/>
    </source>
</evidence>
<keyword evidence="11 14" id="KW-0472">Membrane</keyword>
<feature type="transmembrane region" description="Helical" evidence="14">
    <location>
        <begin position="7"/>
        <end position="26"/>
    </location>
</feature>
<keyword evidence="7 14" id="KW-1133">Transmembrane helix</keyword>
<dbReference type="PANTHER" id="PTHR47947:SF62">
    <property type="entry name" value="CYTOCHROME P450, FAMILY 81, SUBFAMILY D, POLYPEPTIDE 5"/>
    <property type="match status" value="1"/>
</dbReference>
<dbReference type="InterPro" id="IPR017972">
    <property type="entry name" value="Cyt_P450_CS"/>
</dbReference>
<evidence type="ECO:0000313" key="15">
    <source>
        <dbReference type="EMBL" id="CAF2096906.1"/>
    </source>
</evidence>
<dbReference type="Proteomes" id="UP000028999">
    <property type="component" value="Unassembled WGS sequence"/>
</dbReference>
<evidence type="ECO:0000256" key="4">
    <source>
        <dbReference type="ARBA" id="ARBA00022617"/>
    </source>
</evidence>
<sequence>MEDNNRVVVLYSIFPLILLIIFLKFLKPNKQNLPPSPPGWLPVIGHLRLLKPPIHRTLRFLTESLHGSGGGVMSLRLGSRLVYVVSSHRIAAEECFGKNDVVLANRPQVIIGKHVGYNNTNIIAAPYGDHWRNLRRLCTIEIFSTHRLNCFLYVRTDEVRRLISRLFRSAGSEKSVVEMKPMLTDLTFNNIMRMMTGKRYYGEETTDEEEAKRVRQLVADVGANTSSGNAVDYVPILRLFSSYEKRVKELGKKTDKFLQGLIDDKREQQETGNTMIDHLLVLQKSDTEYYTDQIIKGIILVMVIAGTNTSAVTRGGSRTKWALSNLLNHPDVIRKARTEIDKQVGLDRLIEESDLSELPYLKNIVLETLRLHPATPLLVPHMASEDCKVGSYDMPRNTTLLVNAWAIHRDPNLWYDPDCFKPERFEKVEEAQKLLAFGLGRRACPGSGLAQRIVGLALGSLIQCFEWERVGEEEVDMKEGTGNTVPKAVPLQAVCKARPFLHKILS</sequence>
<comment type="similarity">
    <text evidence="3 13">Belongs to the cytochrome P450 family.</text>
</comment>
<reference evidence="16" key="2">
    <citation type="submission" date="2014-06" db="EMBL/GenBank/DDBJ databases">
        <authorList>
            <person name="Genoscope - CEA"/>
        </authorList>
    </citation>
    <scope>NUCLEOTIDE SEQUENCE</scope>
</reference>
<feature type="binding site" description="axial binding residue" evidence="12">
    <location>
        <position position="444"/>
    </location>
    <ligand>
        <name>heme</name>
        <dbReference type="ChEBI" id="CHEBI:30413"/>
    </ligand>
    <ligandPart>
        <name>Fe</name>
        <dbReference type="ChEBI" id="CHEBI:18248"/>
    </ligandPart>
</feature>
<evidence type="ECO:0000256" key="11">
    <source>
        <dbReference type="ARBA" id="ARBA00023136"/>
    </source>
</evidence>
<evidence type="ECO:0000256" key="14">
    <source>
        <dbReference type="SAM" id="Phobius"/>
    </source>
</evidence>
<name>A0A078HJD2_BRANA</name>
<evidence type="ECO:0000256" key="1">
    <source>
        <dbReference type="ARBA" id="ARBA00001971"/>
    </source>
</evidence>
<evidence type="ECO:0000256" key="8">
    <source>
        <dbReference type="ARBA" id="ARBA00023002"/>
    </source>
</evidence>
<dbReference type="PRINTS" id="PR00463">
    <property type="entry name" value="EP450I"/>
</dbReference>
<dbReference type="InterPro" id="IPR002401">
    <property type="entry name" value="Cyt_P450_E_grp-I"/>
</dbReference>
<keyword evidence="17" id="KW-1185">Reference proteome</keyword>
<gene>
    <name evidence="16" type="primary">BnaA05g12840D</name>
    <name evidence="15" type="ORF">DARMORV10_A05P16350.1</name>
    <name evidence="16" type="ORF">GSBRNA2T00066224001</name>
</gene>
<dbReference type="SUPFAM" id="SSF48264">
    <property type="entry name" value="Cytochrome P450"/>
    <property type="match status" value="1"/>
</dbReference>
<keyword evidence="4 12" id="KW-0349">Heme</keyword>
<dbReference type="GO" id="GO:0020037">
    <property type="term" value="F:heme binding"/>
    <property type="evidence" value="ECO:0007669"/>
    <property type="project" value="InterPro"/>
</dbReference>
<dbReference type="EMBL" id="LK032426">
    <property type="protein sequence ID" value="CDY38555.1"/>
    <property type="molecule type" value="Genomic_DNA"/>
</dbReference>
<evidence type="ECO:0000256" key="9">
    <source>
        <dbReference type="ARBA" id="ARBA00023004"/>
    </source>
</evidence>
<dbReference type="InterPro" id="IPR001128">
    <property type="entry name" value="Cyt_P450"/>
</dbReference>
<dbReference type="Gene3D" id="1.10.630.10">
    <property type="entry name" value="Cytochrome P450"/>
    <property type="match status" value="1"/>
</dbReference>
<dbReference type="PaxDb" id="3708-A0A078HJD2"/>
<evidence type="ECO:0000256" key="12">
    <source>
        <dbReference type="PIRSR" id="PIRSR602401-1"/>
    </source>
</evidence>
<comment type="subcellular location">
    <subcellularLocation>
        <location evidence="2">Membrane</location>
        <topology evidence="2">Single-pass membrane protein</topology>
    </subcellularLocation>
</comment>
<evidence type="ECO:0000256" key="5">
    <source>
        <dbReference type="ARBA" id="ARBA00022692"/>
    </source>
</evidence>
<dbReference type="PANTHER" id="PTHR47947">
    <property type="entry name" value="CYTOCHROME P450 82C3-RELATED"/>
    <property type="match status" value="1"/>
</dbReference>
<comment type="cofactor">
    <cofactor evidence="1 12">
        <name>heme</name>
        <dbReference type="ChEBI" id="CHEBI:30413"/>
    </cofactor>
</comment>
<keyword evidence="8 13" id="KW-0560">Oxidoreductase</keyword>
<organism evidence="16 17">
    <name type="scientific">Brassica napus</name>
    <name type="common">Rape</name>
    <dbReference type="NCBI Taxonomy" id="3708"/>
    <lineage>
        <taxon>Eukaryota</taxon>
        <taxon>Viridiplantae</taxon>
        <taxon>Streptophyta</taxon>
        <taxon>Embryophyta</taxon>
        <taxon>Tracheophyta</taxon>
        <taxon>Spermatophyta</taxon>
        <taxon>Magnoliopsida</taxon>
        <taxon>eudicotyledons</taxon>
        <taxon>Gunneridae</taxon>
        <taxon>Pentapetalae</taxon>
        <taxon>rosids</taxon>
        <taxon>malvids</taxon>
        <taxon>Brassicales</taxon>
        <taxon>Brassicaceae</taxon>
        <taxon>Brassiceae</taxon>
        <taxon>Brassica</taxon>
    </lineage>
</organism>
<evidence type="ECO:0000256" key="10">
    <source>
        <dbReference type="ARBA" id="ARBA00023033"/>
    </source>
</evidence>
<evidence type="ECO:0000313" key="16">
    <source>
        <dbReference type="EMBL" id="CDY38555.1"/>
    </source>
</evidence>
<dbReference type="PRINTS" id="PR00385">
    <property type="entry name" value="P450"/>
</dbReference>
<dbReference type="STRING" id="3708.A0A078HJD2"/>
<dbReference type="GO" id="GO:0016705">
    <property type="term" value="F:oxidoreductase activity, acting on paired donors, with incorporation or reduction of molecular oxygen"/>
    <property type="evidence" value="ECO:0007669"/>
    <property type="project" value="InterPro"/>
</dbReference>
<evidence type="ECO:0000256" key="6">
    <source>
        <dbReference type="ARBA" id="ARBA00022723"/>
    </source>
</evidence>
<dbReference type="InterPro" id="IPR050651">
    <property type="entry name" value="Plant_Cytochrome_P450_Monoox"/>
</dbReference>
<evidence type="ECO:0000256" key="3">
    <source>
        <dbReference type="ARBA" id="ARBA00010617"/>
    </source>
</evidence>
<dbReference type="InterPro" id="IPR036396">
    <property type="entry name" value="Cyt_P450_sf"/>
</dbReference>
<evidence type="ECO:0000256" key="13">
    <source>
        <dbReference type="RuleBase" id="RU000461"/>
    </source>
</evidence>
<dbReference type="OMA" id="FDLYAIP"/>
<dbReference type="Gramene" id="CDY38555">
    <property type="protein sequence ID" value="CDY38555"/>
    <property type="gene ID" value="GSBRNA2T00066224001"/>
</dbReference>
<reference evidence="15" key="3">
    <citation type="submission" date="2021-01" db="EMBL/GenBank/DDBJ databases">
        <authorList>
            <consortium name="Genoscope - CEA"/>
            <person name="William W."/>
        </authorList>
    </citation>
    <scope>NUCLEOTIDE SEQUENCE</scope>
</reference>
<dbReference type="FunFam" id="1.10.630.10:FF:000023">
    <property type="entry name" value="Cytochrome P450 family protein"/>
    <property type="match status" value="1"/>
</dbReference>
<evidence type="ECO:0000313" key="17">
    <source>
        <dbReference type="Proteomes" id="UP000028999"/>
    </source>
</evidence>
<accession>A0A078HJD2</accession>
<dbReference type="Pfam" id="PF00067">
    <property type="entry name" value="p450"/>
    <property type="match status" value="1"/>
</dbReference>
<dbReference type="Proteomes" id="UP001295469">
    <property type="component" value="Chromosome A05"/>
</dbReference>
<dbReference type="PROSITE" id="PS00086">
    <property type="entry name" value="CYTOCHROME_P450"/>
    <property type="match status" value="1"/>
</dbReference>
<dbReference type="GO" id="GO:0005506">
    <property type="term" value="F:iron ion binding"/>
    <property type="evidence" value="ECO:0007669"/>
    <property type="project" value="InterPro"/>
</dbReference>
<evidence type="ECO:0000256" key="7">
    <source>
        <dbReference type="ARBA" id="ARBA00022989"/>
    </source>
</evidence>
<reference evidence="16 17" key="1">
    <citation type="journal article" date="2014" name="Science">
        <title>Plant genetics. Early allopolyploid evolution in the post-Neolithic Brassica napus oilseed genome.</title>
        <authorList>
            <person name="Chalhoub B."/>
            <person name="Denoeud F."/>
            <person name="Liu S."/>
            <person name="Parkin I.A."/>
            <person name="Tang H."/>
            <person name="Wang X."/>
            <person name="Chiquet J."/>
            <person name="Belcram H."/>
            <person name="Tong C."/>
            <person name="Samans B."/>
            <person name="Correa M."/>
            <person name="Da Silva C."/>
            <person name="Just J."/>
            <person name="Falentin C."/>
            <person name="Koh C.S."/>
            <person name="Le Clainche I."/>
            <person name="Bernard M."/>
            <person name="Bento P."/>
            <person name="Noel B."/>
            <person name="Labadie K."/>
            <person name="Alberti A."/>
            <person name="Charles M."/>
            <person name="Arnaud D."/>
            <person name="Guo H."/>
            <person name="Daviaud C."/>
            <person name="Alamery S."/>
            <person name="Jabbari K."/>
            <person name="Zhao M."/>
            <person name="Edger P.P."/>
            <person name="Chelaifa H."/>
            <person name="Tack D."/>
            <person name="Lassalle G."/>
            <person name="Mestiri I."/>
            <person name="Schnel N."/>
            <person name="Le Paslier M.C."/>
            <person name="Fan G."/>
            <person name="Renault V."/>
            <person name="Bayer P.E."/>
            <person name="Golicz A.A."/>
            <person name="Manoli S."/>
            <person name="Lee T.H."/>
            <person name="Thi V.H."/>
            <person name="Chalabi S."/>
            <person name="Hu Q."/>
            <person name="Fan C."/>
            <person name="Tollenaere R."/>
            <person name="Lu Y."/>
            <person name="Battail C."/>
            <person name="Shen J."/>
            <person name="Sidebottom C.H."/>
            <person name="Wang X."/>
            <person name="Canaguier A."/>
            <person name="Chauveau A."/>
            <person name="Berard A."/>
            <person name="Deniot G."/>
            <person name="Guan M."/>
            <person name="Liu Z."/>
            <person name="Sun F."/>
            <person name="Lim Y.P."/>
            <person name="Lyons E."/>
            <person name="Town C.D."/>
            <person name="Bancroft I."/>
            <person name="Wang X."/>
            <person name="Meng J."/>
            <person name="Ma J."/>
            <person name="Pires J.C."/>
            <person name="King G.J."/>
            <person name="Brunel D."/>
            <person name="Delourme R."/>
            <person name="Renard M."/>
            <person name="Aury J.M."/>
            <person name="Adams K.L."/>
            <person name="Batley J."/>
            <person name="Snowdon R.J."/>
            <person name="Tost J."/>
            <person name="Edwards D."/>
            <person name="Zhou Y."/>
            <person name="Hua W."/>
            <person name="Sharpe A.G."/>
            <person name="Paterson A.H."/>
            <person name="Guan C."/>
            <person name="Wincker P."/>
        </authorList>
    </citation>
    <scope>NUCLEOTIDE SEQUENCE [LARGE SCALE GENOMIC DNA]</scope>
    <source>
        <strain evidence="17">cv. Darmor-bzh</strain>
    </source>
</reference>
<dbReference type="EMBL" id="HG994359">
    <property type="protein sequence ID" value="CAF2096906.1"/>
    <property type="molecule type" value="Genomic_DNA"/>
</dbReference>
<dbReference type="CDD" id="cd20653">
    <property type="entry name" value="CYP81"/>
    <property type="match status" value="1"/>
</dbReference>